<name>A0A0F7IEP7_9EURY</name>
<dbReference type="NCBIfam" id="NF005553">
    <property type="entry name" value="PRK07217.1"/>
    <property type="match status" value="1"/>
</dbReference>
<organism evidence="2 3">
    <name type="scientific">Geoglobus ahangari</name>
    <dbReference type="NCBI Taxonomy" id="113653"/>
    <lineage>
        <taxon>Archaea</taxon>
        <taxon>Methanobacteriati</taxon>
        <taxon>Methanobacteriota</taxon>
        <taxon>Archaeoglobi</taxon>
        <taxon>Archaeoglobales</taxon>
        <taxon>Archaeoglobaceae</taxon>
        <taxon>Geoglobus</taxon>
    </lineage>
</organism>
<dbReference type="InParanoid" id="A0A0F7IEP7"/>
<keyword evidence="2" id="KW-0347">Helicase</keyword>
<dbReference type="GO" id="GO:0003677">
    <property type="term" value="F:DNA binding"/>
    <property type="evidence" value="ECO:0007669"/>
    <property type="project" value="UniProtKB-KW"/>
</dbReference>
<dbReference type="CDD" id="cd04491">
    <property type="entry name" value="SoSSB_OBF"/>
    <property type="match status" value="1"/>
</dbReference>
<dbReference type="SUPFAM" id="SSF50249">
    <property type="entry name" value="Nucleic acid-binding proteins"/>
    <property type="match status" value="2"/>
</dbReference>
<protein>
    <submittedName>
        <fullName evidence="2">Nucleic acid binding OB-fold tRNA/helicase-type</fullName>
    </submittedName>
</protein>
<proteinExistence type="predicted"/>
<keyword evidence="2" id="KW-0547">Nucleotide-binding</keyword>
<dbReference type="InterPro" id="IPR051231">
    <property type="entry name" value="SOSS-B"/>
</dbReference>
<dbReference type="PANTHER" id="PTHR13356:SF8">
    <property type="entry name" value="REPLICATION PROTEIN A"/>
    <property type="match status" value="1"/>
</dbReference>
<dbReference type="AlphaFoldDB" id="A0A0F7IEP7"/>
<dbReference type="PANTHER" id="PTHR13356">
    <property type="entry name" value="OB FOLD NUCLEIC ACID BINDING PROTEIN-RELATED"/>
    <property type="match status" value="1"/>
</dbReference>
<sequence>MSRAEKLTDQILERLKGSNVKVKREDILKRMKLLVEEFKVPESEAVRTIMNYLVREYGVSREELFERESPLIKISEITKPNQWVSLKAKVVQLWDSNSPNVSQVGLIGDETGIIKFVIWAKAEMPEVEEGKSYLFKNVVTDSFQGRMQVNVTRTSRIVEVDEDIPLPPREIEVIGALIAIQQNSGLIKRCPMCHRVLVKGVCQQHGKVEGYDDLRIKAVLDDGENVYEVILNEDNIRELTGIGLDEAIRIAQENLDRNAVLSELKSQLLGRYFRVKGIRGGRYLLVKEISLHRPEVEDFEEILEALS</sequence>
<dbReference type="GO" id="GO:0004386">
    <property type="term" value="F:helicase activity"/>
    <property type="evidence" value="ECO:0007669"/>
    <property type="project" value="UniProtKB-KW"/>
</dbReference>
<dbReference type="GO" id="GO:0010212">
    <property type="term" value="P:response to ionizing radiation"/>
    <property type="evidence" value="ECO:0007669"/>
    <property type="project" value="TreeGrafter"/>
</dbReference>
<evidence type="ECO:0000313" key="2">
    <source>
        <dbReference type="EMBL" id="AKG91478.1"/>
    </source>
</evidence>
<accession>A0A0F7IEP7</accession>
<dbReference type="HOGENOM" id="CLU_031172_0_0_2"/>
<reference evidence="2 3" key="1">
    <citation type="submission" date="2015-04" db="EMBL/GenBank/DDBJ databases">
        <title>The complete genome sequence of the hyperthermophilic, obligate iron-reducing archaeon Geoglobus ahangari strain 234T.</title>
        <authorList>
            <person name="Manzella M.P."/>
            <person name="Holmes D.E."/>
            <person name="Rocheleau J.M."/>
            <person name="Chung A."/>
            <person name="Reguera G."/>
            <person name="Kashefi K."/>
        </authorList>
    </citation>
    <scope>NUCLEOTIDE SEQUENCE [LARGE SCALE GENOMIC DNA]</scope>
    <source>
        <strain evidence="2 3">234</strain>
    </source>
</reference>
<keyword evidence="3" id="KW-1185">Reference proteome</keyword>
<dbReference type="OrthoDB" id="335252at2157"/>
<dbReference type="KEGG" id="gah:GAH_01212"/>
<gene>
    <name evidence="2" type="ORF">GAH_01212</name>
</gene>
<dbReference type="RefSeq" id="WP_048095330.1">
    <property type="nucleotide sequence ID" value="NZ_CP011267.1"/>
</dbReference>
<dbReference type="GeneID" id="24803784"/>
<dbReference type="PATRIC" id="fig|113653.22.peg.1204"/>
<evidence type="ECO:0000313" key="3">
    <source>
        <dbReference type="Proteomes" id="UP000034723"/>
    </source>
</evidence>
<evidence type="ECO:0000256" key="1">
    <source>
        <dbReference type="ARBA" id="ARBA00023125"/>
    </source>
</evidence>
<dbReference type="EMBL" id="CP011267">
    <property type="protein sequence ID" value="AKG91478.1"/>
    <property type="molecule type" value="Genomic_DNA"/>
</dbReference>
<dbReference type="InterPro" id="IPR012340">
    <property type="entry name" value="NA-bd_OB-fold"/>
</dbReference>
<dbReference type="GO" id="GO:0000724">
    <property type="term" value="P:double-strand break repair via homologous recombination"/>
    <property type="evidence" value="ECO:0007669"/>
    <property type="project" value="TreeGrafter"/>
</dbReference>
<keyword evidence="2" id="KW-0067">ATP-binding</keyword>
<dbReference type="STRING" id="113653.GAH_01212"/>
<dbReference type="Gene3D" id="2.40.50.140">
    <property type="entry name" value="Nucleic acid-binding proteins"/>
    <property type="match status" value="1"/>
</dbReference>
<keyword evidence="2" id="KW-0378">Hydrolase</keyword>
<keyword evidence="1" id="KW-0238">DNA-binding</keyword>
<dbReference type="FunFam" id="2.40.50.140:FF:000301">
    <property type="entry name" value="Replication protein A"/>
    <property type="match status" value="1"/>
</dbReference>
<dbReference type="Proteomes" id="UP000034723">
    <property type="component" value="Chromosome"/>
</dbReference>